<organism evidence="2 3">
    <name type="scientific">Moraxella ovis</name>
    <dbReference type="NCBI Taxonomy" id="29433"/>
    <lineage>
        <taxon>Bacteria</taxon>
        <taxon>Pseudomonadati</taxon>
        <taxon>Pseudomonadota</taxon>
        <taxon>Gammaproteobacteria</taxon>
        <taxon>Moraxellales</taxon>
        <taxon>Moraxellaceae</taxon>
        <taxon>Moraxella</taxon>
    </lineage>
</organism>
<dbReference type="EMBL" id="UGPW01000001">
    <property type="protein sequence ID" value="STY87709.1"/>
    <property type="molecule type" value="Genomic_DNA"/>
</dbReference>
<accession>A0A378PRZ7</accession>
<sequence>MTLMRTSLHYILSSIALMMASANAQAVTVYQSIGKYGEPRYSQLPPQGSHTALNFYQPRSAAPPIDATRQKQCQILRDNLATLNAGGDVHEISDDGSQKALTADEVRHRIHQTQDALNLHCQNS</sequence>
<feature type="signal peptide" evidence="1">
    <location>
        <begin position="1"/>
        <end position="26"/>
    </location>
</feature>
<protein>
    <recommendedName>
        <fullName evidence="4">DUF4124 domain-containing protein</fullName>
    </recommendedName>
</protein>
<evidence type="ECO:0000313" key="2">
    <source>
        <dbReference type="EMBL" id="STY87709.1"/>
    </source>
</evidence>
<evidence type="ECO:0008006" key="4">
    <source>
        <dbReference type="Google" id="ProtNLM"/>
    </source>
</evidence>
<gene>
    <name evidence="2" type="ORF">NCTC11227_01729</name>
</gene>
<proteinExistence type="predicted"/>
<name>A0A378PRZ7_9GAMM</name>
<keyword evidence="1" id="KW-0732">Signal</keyword>
<reference evidence="2 3" key="1">
    <citation type="submission" date="2018-06" db="EMBL/GenBank/DDBJ databases">
        <authorList>
            <consortium name="Pathogen Informatics"/>
            <person name="Doyle S."/>
        </authorList>
    </citation>
    <scope>NUCLEOTIDE SEQUENCE [LARGE SCALE GENOMIC DNA]</scope>
    <source>
        <strain evidence="2 3">NCTC11227</strain>
    </source>
</reference>
<dbReference type="Proteomes" id="UP000255102">
    <property type="component" value="Unassembled WGS sequence"/>
</dbReference>
<evidence type="ECO:0000313" key="3">
    <source>
        <dbReference type="Proteomes" id="UP000255102"/>
    </source>
</evidence>
<evidence type="ECO:0000256" key="1">
    <source>
        <dbReference type="SAM" id="SignalP"/>
    </source>
</evidence>
<feature type="chain" id="PRO_5016954567" description="DUF4124 domain-containing protein" evidence="1">
    <location>
        <begin position="27"/>
        <end position="124"/>
    </location>
</feature>
<dbReference type="AlphaFoldDB" id="A0A378PRZ7"/>